<evidence type="ECO:0000256" key="12">
    <source>
        <dbReference type="ARBA" id="ARBA00023033"/>
    </source>
</evidence>
<keyword evidence="6" id="KW-0349">Heme</keyword>
<evidence type="ECO:0000256" key="8">
    <source>
        <dbReference type="ARBA" id="ARBA00022824"/>
    </source>
</evidence>
<keyword evidence="11" id="KW-0408">Iron</keyword>
<proteinExistence type="inferred from homology"/>
<evidence type="ECO:0000256" key="9">
    <source>
        <dbReference type="ARBA" id="ARBA00022848"/>
    </source>
</evidence>
<evidence type="ECO:0000256" key="14">
    <source>
        <dbReference type="ARBA" id="ARBA00047827"/>
    </source>
</evidence>
<dbReference type="EC" id="1.14.14.1" evidence="5"/>
<evidence type="ECO:0000256" key="3">
    <source>
        <dbReference type="ARBA" id="ARBA00004406"/>
    </source>
</evidence>
<keyword evidence="10" id="KW-0560">Oxidoreductase</keyword>
<dbReference type="Pfam" id="PF00067">
    <property type="entry name" value="p450"/>
    <property type="match status" value="3"/>
</dbReference>
<keyword evidence="9" id="KW-0492">Microsome</keyword>
<keyword evidence="7" id="KW-0479">Metal-binding</keyword>
<sequence length="374" mass="43414">MLGKLLLYTVLTLLFFSTYLAYKYVKKRLQYWKKRNVPYVKPVPILGNFADFILFKKYVGHVLQDLCQKFPNAPFFGAFFGTEPTLVVQDPEIIKLIMTKDFNFFSGREILKYSAREMLTQSLFFTYDPQALAKKEENPFKAAGEQIFDSQHMQAFKNISRAIWPAIFYGLGLQVFSKKLETFFYSLLTGVFKGRQYKATNKNDFVDLLLKLREQKQQSPESFDGLEINDDMLVAQCFLFFAAGFDTSANTSSFTLFELAKNPQAQEKALEEVDAYLRRHNNVLEYECLTEMPYLEAWPRICIGLRFAKMQVIAGLVTLLKKYRVELAEGMERKVEFEPKALITYPISGINLKFIEREGWKDRVFQSPKSKVSS</sequence>
<protein>
    <recommendedName>
        <fullName evidence="5">unspecific monooxygenase</fullName>
        <ecNumber evidence="5">1.14.14.1</ecNumber>
    </recommendedName>
</protein>
<evidence type="ECO:0000256" key="15">
    <source>
        <dbReference type="SAM" id="Phobius"/>
    </source>
</evidence>
<evidence type="ECO:0000313" key="17">
    <source>
        <dbReference type="Proteomes" id="UP000494106"/>
    </source>
</evidence>
<name>A0A8S1BFI7_ARCPL</name>
<dbReference type="GO" id="GO:0005506">
    <property type="term" value="F:iron ion binding"/>
    <property type="evidence" value="ECO:0007669"/>
    <property type="project" value="InterPro"/>
</dbReference>
<comment type="catalytic activity">
    <reaction evidence="14">
        <text>an organic molecule + reduced [NADPH--hemoprotein reductase] + O2 = an alcohol + oxidized [NADPH--hemoprotein reductase] + H2O + H(+)</text>
        <dbReference type="Rhea" id="RHEA:17149"/>
        <dbReference type="Rhea" id="RHEA-COMP:11964"/>
        <dbReference type="Rhea" id="RHEA-COMP:11965"/>
        <dbReference type="ChEBI" id="CHEBI:15377"/>
        <dbReference type="ChEBI" id="CHEBI:15378"/>
        <dbReference type="ChEBI" id="CHEBI:15379"/>
        <dbReference type="ChEBI" id="CHEBI:30879"/>
        <dbReference type="ChEBI" id="CHEBI:57618"/>
        <dbReference type="ChEBI" id="CHEBI:58210"/>
        <dbReference type="ChEBI" id="CHEBI:142491"/>
        <dbReference type="EC" id="1.14.14.1"/>
    </reaction>
</comment>
<dbReference type="OrthoDB" id="2789670at2759"/>
<dbReference type="PANTHER" id="PTHR24292:SF54">
    <property type="entry name" value="CYP9F3-RELATED"/>
    <property type="match status" value="1"/>
</dbReference>
<dbReference type="GO" id="GO:0005789">
    <property type="term" value="C:endoplasmic reticulum membrane"/>
    <property type="evidence" value="ECO:0007669"/>
    <property type="project" value="UniProtKB-SubCell"/>
</dbReference>
<reference evidence="16 17" key="1">
    <citation type="submission" date="2020-04" db="EMBL/GenBank/DDBJ databases">
        <authorList>
            <person name="Wallbank WR R."/>
            <person name="Pardo Diaz C."/>
            <person name="Kozak K."/>
            <person name="Martin S."/>
            <person name="Jiggins C."/>
            <person name="Moest M."/>
            <person name="Warren A I."/>
            <person name="Byers J.R.P. K."/>
            <person name="Montejo-Kovacevich G."/>
            <person name="Yen C E."/>
        </authorList>
    </citation>
    <scope>NUCLEOTIDE SEQUENCE [LARGE SCALE GENOMIC DNA]</scope>
</reference>
<dbReference type="SUPFAM" id="SSF48264">
    <property type="entry name" value="Cytochrome P450"/>
    <property type="match status" value="1"/>
</dbReference>
<dbReference type="InterPro" id="IPR036396">
    <property type="entry name" value="Cyt_P450_sf"/>
</dbReference>
<keyword evidence="8" id="KW-0256">Endoplasmic reticulum</keyword>
<dbReference type="InterPro" id="IPR050476">
    <property type="entry name" value="Insect_CytP450_Detox"/>
</dbReference>
<evidence type="ECO:0000256" key="7">
    <source>
        <dbReference type="ARBA" id="ARBA00022723"/>
    </source>
</evidence>
<evidence type="ECO:0000313" key="16">
    <source>
        <dbReference type="EMBL" id="CAB3256858.1"/>
    </source>
</evidence>
<dbReference type="InterPro" id="IPR001128">
    <property type="entry name" value="Cyt_P450"/>
</dbReference>
<evidence type="ECO:0000256" key="5">
    <source>
        <dbReference type="ARBA" id="ARBA00012109"/>
    </source>
</evidence>
<evidence type="ECO:0000256" key="4">
    <source>
        <dbReference type="ARBA" id="ARBA00010617"/>
    </source>
</evidence>
<organism evidence="16 17">
    <name type="scientific">Arctia plantaginis</name>
    <name type="common">Wood tiger moth</name>
    <name type="synonym">Phalaena plantaginis</name>
    <dbReference type="NCBI Taxonomy" id="874455"/>
    <lineage>
        <taxon>Eukaryota</taxon>
        <taxon>Metazoa</taxon>
        <taxon>Ecdysozoa</taxon>
        <taxon>Arthropoda</taxon>
        <taxon>Hexapoda</taxon>
        <taxon>Insecta</taxon>
        <taxon>Pterygota</taxon>
        <taxon>Neoptera</taxon>
        <taxon>Endopterygota</taxon>
        <taxon>Lepidoptera</taxon>
        <taxon>Glossata</taxon>
        <taxon>Ditrysia</taxon>
        <taxon>Noctuoidea</taxon>
        <taxon>Erebidae</taxon>
        <taxon>Arctiinae</taxon>
        <taxon>Arctia</taxon>
    </lineage>
</organism>
<evidence type="ECO:0000256" key="2">
    <source>
        <dbReference type="ARBA" id="ARBA00004174"/>
    </source>
</evidence>
<comment type="caution">
    <text evidence="16">The sequence shown here is derived from an EMBL/GenBank/DDBJ whole genome shotgun (WGS) entry which is preliminary data.</text>
</comment>
<comment type="cofactor">
    <cofactor evidence="1">
        <name>heme</name>
        <dbReference type="ChEBI" id="CHEBI:30413"/>
    </cofactor>
</comment>
<keyword evidence="13 15" id="KW-0472">Membrane</keyword>
<accession>A0A8S1BFI7</accession>
<evidence type="ECO:0000256" key="10">
    <source>
        <dbReference type="ARBA" id="ARBA00023002"/>
    </source>
</evidence>
<comment type="similarity">
    <text evidence="4">Belongs to the cytochrome P450 family.</text>
</comment>
<evidence type="ECO:0000256" key="11">
    <source>
        <dbReference type="ARBA" id="ARBA00023004"/>
    </source>
</evidence>
<dbReference type="Gene3D" id="1.10.630.10">
    <property type="entry name" value="Cytochrome P450"/>
    <property type="match status" value="3"/>
</dbReference>
<dbReference type="EMBL" id="CADEBC010000587">
    <property type="protein sequence ID" value="CAB3256858.1"/>
    <property type="molecule type" value="Genomic_DNA"/>
</dbReference>
<dbReference type="AlphaFoldDB" id="A0A8S1BFI7"/>
<dbReference type="GO" id="GO:0016712">
    <property type="term" value="F:oxidoreductase activity, acting on paired donors, with incorporation or reduction of molecular oxygen, reduced flavin or flavoprotein as one donor, and incorporation of one atom of oxygen"/>
    <property type="evidence" value="ECO:0007669"/>
    <property type="project" value="UniProtKB-EC"/>
</dbReference>
<keyword evidence="17" id="KW-1185">Reference proteome</keyword>
<dbReference type="GO" id="GO:0020037">
    <property type="term" value="F:heme binding"/>
    <property type="evidence" value="ECO:0007669"/>
    <property type="project" value="InterPro"/>
</dbReference>
<evidence type="ECO:0000256" key="6">
    <source>
        <dbReference type="ARBA" id="ARBA00022617"/>
    </source>
</evidence>
<feature type="transmembrane region" description="Helical" evidence="15">
    <location>
        <begin position="6"/>
        <end position="25"/>
    </location>
</feature>
<dbReference type="Proteomes" id="UP000494106">
    <property type="component" value="Unassembled WGS sequence"/>
</dbReference>
<comment type="subcellular location">
    <subcellularLocation>
        <location evidence="3">Endoplasmic reticulum membrane</location>
        <topology evidence="3">Peripheral membrane protein</topology>
    </subcellularLocation>
    <subcellularLocation>
        <location evidence="2">Microsome membrane</location>
        <topology evidence="2">Peripheral membrane protein</topology>
    </subcellularLocation>
</comment>
<keyword evidence="12" id="KW-0503">Monooxygenase</keyword>
<evidence type="ECO:0000256" key="1">
    <source>
        <dbReference type="ARBA" id="ARBA00001971"/>
    </source>
</evidence>
<keyword evidence="15" id="KW-0812">Transmembrane</keyword>
<gene>
    <name evidence="16" type="ORF">APLA_LOCUS15592</name>
</gene>
<dbReference type="PANTHER" id="PTHR24292">
    <property type="entry name" value="CYTOCHROME P450"/>
    <property type="match status" value="1"/>
</dbReference>
<keyword evidence="15" id="KW-1133">Transmembrane helix</keyword>
<evidence type="ECO:0000256" key="13">
    <source>
        <dbReference type="ARBA" id="ARBA00023136"/>
    </source>
</evidence>